<keyword evidence="12" id="KW-1185">Reference proteome</keyword>
<comment type="caution">
    <text evidence="11">The sequence shown here is derived from an EMBL/GenBank/DDBJ whole genome shotgun (WGS) entry which is preliminary data.</text>
</comment>
<evidence type="ECO:0000256" key="6">
    <source>
        <dbReference type="ARBA" id="ARBA00022692"/>
    </source>
</evidence>
<keyword evidence="5" id="KW-0997">Cell inner membrane</keyword>
<evidence type="ECO:0000256" key="4">
    <source>
        <dbReference type="ARBA" id="ARBA00022475"/>
    </source>
</evidence>
<evidence type="ECO:0000256" key="2">
    <source>
        <dbReference type="ARBA" id="ARBA00006555"/>
    </source>
</evidence>
<dbReference type="InterPro" id="IPR051045">
    <property type="entry name" value="TonB-dependent_transducer"/>
</dbReference>
<dbReference type="NCBIfam" id="TIGR01352">
    <property type="entry name" value="tonB_Cterm"/>
    <property type="match status" value="1"/>
</dbReference>
<evidence type="ECO:0000259" key="10">
    <source>
        <dbReference type="PROSITE" id="PS52015"/>
    </source>
</evidence>
<comment type="subcellular location">
    <subcellularLocation>
        <location evidence="1">Cell inner membrane</location>
        <topology evidence="1">Single-pass membrane protein</topology>
        <orientation evidence="1">Periplasmic side</orientation>
    </subcellularLocation>
</comment>
<dbReference type="Proteomes" id="UP000788153">
    <property type="component" value="Unassembled WGS sequence"/>
</dbReference>
<evidence type="ECO:0000256" key="8">
    <source>
        <dbReference type="ARBA" id="ARBA00022989"/>
    </source>
</evidence>
<sequence>MSMLMLMVQVGATPPPPGPPPPPVVVEQFAAARDPQPLIVTYRGSQARCGGTPVSPVHVEPPVPFAHFGGQSGIAPLALRFRIDARGRPVSIDGVDGRNYQTADVIPSFVAWRFQPDEQRSECAITLYPVSQPIADTDQATLVRYFAAGGGYGSPMTAQLVRRIVPAGSDCIRGWPQLLTQVTPRFADLPGDPGTITTTAVAFDIDADGRPTDVRTFSGRDNVALDRAAAKAVAQWRYADGPRRGCAYPLWRSSSDTLGAPDAPRGGGAECGLPDEWATPPRLEFPAAYKRRRIEGWALIGFDVAPWGALGNLRVLHAEPTFEFGEAALGVARSATKPKSNQGASNCSVMVQFKLDRGY</sequence>
<dbReference type="RefSeq" id="WP_140047426.1">
    <property type="nucleotide sequence ID" value="NZ_BAAAEV010000001.1"/>
</dbReference>
<evidence type="ECO:0000256" key="5">
    <source>
        <dbReference type="ARBA" id="ARBA00022519"/>
    </source>
</evidence>
<gene>
    <name evidence="11" type="ORF">FHT01_002491</name>
</gene>
<reference evidence="11 12" key="1">
    <citation type="submission" date="2020-03" db="EMBL/GenBank/DDBJ databases">
        <title>Genomic Encyclopedia of Type Strains, Phase IV (KMG-IV): sequencing the most valuable type-strain genomes for metagenomic binning, comparative biology and taxonomic classification.</title>
        <authorList>
            <person name="Goeker M."/>
        </authorList>
    </citation>
    <scope>NUCLEOTIDE SEQUENCE [LARGE SCALE GENOMIC DNA]</scope>
    <source>
        <strain evidence="11 12">DSM 22753</strain>
    </source>
</reference>
<keyword evidence="3" id="KW-0813">Transport</keyword>
<proteinExistence type="inferred from homology"/>
<evidence type="ECO:0000256" key="1">
    <source>
        <dbReference type="ARBA" id="ARBA00004383"/>
    </source>
</evidence>
<dbReference type="PROSITE" id="PS52015">
    <property type="entry name" value="TONB_CTD"/>
    <property type="match status" value="1"/>
</dbReference>
<evidence type="ECO:0000256" key="7">
    <source>
        <dbReference type="ARBA" id="ARBA00022927"/>
    </source>
</evidence>
<organism evidence="11 12">
    <name type="scientific">Sphingomonas japonica</name>
    <dbReference type="NCBI Taxonomy" id="511662"/>
    <lineage>
        <taxon>Bacteria</taxon>
        <taxon>Pseudomonadati</taxon>
        <taxon>Pseudomonadota</taxon>
        <taxon>Alphaproteobacteria</taxon>
        <taxon>Sphingomonadales</taxon>
        <taxon>Sphingomonadaceae</taxon>
        <taxon>Sphingomonas</taxon>
    </lineage>
</organism>
<keyword evidence="8" id="KW-1133">Transmembrane helix</keyword>
<evidence type="ECO:0000256" key="9">
    <source>
        <dbReference type="ARBA" id="ARBA00023136"/>
    </source>
</evidence>
<evidence type="ECO:0000256" key="3">
    <source>
        <dbReference type="ARBA" id="ARBA00022448"/>
    </source>
</evidence>
<dbReference type="SUPFAM" id="SSF74653">
    <property type="entry name" value="TolA/TonB C-terminal domain"/>
    <property type="match status" value="2"/>
</dbReference>
<protein>
    <submittedName>
        <fullName evidence="11">TonB family protein</fullName>
    </submittedName>
</protein>
<comment type="similarity">
    <text evidence="2">Belongs to the TonB family.</text>
</comment>
<feature type="domain" description="TonB C-terminal" evidence="10">
    <location>
        <begin position="270"/>
        <end position="359"/>
    </location>
</feature>
<keyword evidence="9" id="KW-0472">Membrane</keyword>
<name>A0ABX0U552_9SPHN</name>
<evidence type="ECO:0000313" key="12">
    <source>
        <dbReference type="Proteomes" id="UP000788153"/>
    </source>
</evidence>
<keyword evidence="7" id="KW-0653">Protein transport</keyword>
<dbReference type="InterPro" id="IPR037682">
    <property type="entry name" value="TonB_C"/>
</dbReference>
<dbReference type="PANTHER" id="PTHR33446:SF2">
    <property type="entry name" value="PROTEIN TONB"/>
    <property type="match status" value="1"/>
</dbReference>
<keyword evidence="6" id="KW-0812">Transmembrane</keyword>
<evidence type="ECO:0000313" key="11">
    <source>
        <dbReference type="EMBL" id="NIJ24949.1"/>
    </source>
</evidence>
<dbReference type="Gene3D" id="3.30.2420.10">
    <property type="entry name" value="TonB"/>
    <property type="match status" value="2"/>
</dbReference>
<keyword evidence="4" id="KW-1003">Cell membrane</keyword>
<dbReference type="InterPro" id="IPR006260">
    <property type="entry name" value="TonB/TolA_C"/>
</dbReference>
<dbReference type="PANTHER" id="PTHR33446">
    <property type="entry name" value="PROTEIN TONB-RELATED"/>
    <property type="match status" value="1"/>
</dbReference>
<dbReference type="Pfam" id="PF03544">
    <property type="entry name" value="TonB_C"/>
    <property type="match status" value="2"/>
</dbReference>
<accession>A0ABX0U552</accession>
<dbReference type="EMBL" id="JAASQP010000001">
    <property type="protein sequence ID" value="NIJ24949.1"/>
    <property type="molecule type" value="Genomic_DNA"/>
</dbReference>